<accession>A0A1T4LVX7</accession>
<proteinExistence type="predicted"/>
<reference evidence="3" key="1">
    <citation type="submission" date="2017-02" db="EMBL/GenBank/DDBJ databases">
        <authorList>
            <person name="Varghese N."/>
            <person name="Submissions S."/>
        </authorList>
    </citation>
    <scope>NUCLEOTIDE SEQUENCE [LARGE SCALE GENOMIC DNA]</scope>
    <source>
        <strain evidence="3">ATCC 51356</strain>
    </source>
</reference>
<dbReference type="Proteomes" id="UP000190121">
    <property type="component" value="Unassembled WGS sequence"/>
</dbReference>
<feature type="signal peptide" evidence="1">
    <location>
        <begin position="1"/>
        <end position="21"/>
    </location>
</feature>
<name>A0A1T4LVX7_9PORP</name>
<dbReference type="RefSeq" id="WP_078736511.1">
    <property type="nucleotide sequence ID" value="NZ_FUXE01000004.1"/>
</dbReference>
<feature type="chain" id="PRO_5012978807" description="Outer membrane protein beta-barrel domain-containing protein" evidence="1">
    <location>
        <begin position="22"/>
        <end position="216"/>
    </location>
</feature>
<organism evidence="2 3">
    <name type="scientific">Porphyromonas circumdentaria</name>
    <dbReference type="NCBI Taxonomy" id="29524"/>
    <lineage>
        <taxon>Bacteria</taxon>
        <taxon>Pseudomonadati</taxon>
        <taxon>Bacteroidota</taxon>
        <taxon>Bacteroidia</taxon>
        <taxon>Bacteroidales</taxon>
        <taxon>Porphyromonadaceae</taxon>
        <taxon>Porphyromonas</taxon>
    </lineage>
</organism>
<evidence type="ECO:0000256" key="1">
    <source>
        <dbReference type="SAM" id="SignalP"/>
    </source>
</evidence>
<keyword evidence="1" id="KW-0732">Signal</keyword>
<dbReference type="EMBL" id="FUXE01000004">
    <property type="protein sequence ID" value="SJZ58900.1"/>
    <property type="molecule type" value="Genomic_DNA"/>
</dbReference>
<sequence>MKKLLFFLSFALLILGSTLYAQETKKETRFLSLHGRIGMTKLVTESSMRSEITRSSELLLDKRALEEGTLSLMYGTQYNRFGVSYSMQEINYAASPIPTGGENQWMLNTHRILLKTSQYRPITKNLFWVLDEGFGYANQRLVGNLGKGEMNHGVAIDLGTHLAFKLGGSTLEVGLSYQINGFWGVTQSNGKKGRRTFHSFMPMISYSIPLWTHRAK</sequence>
<gene>
    <name evidence="2" type="ORF">SAMN02745171_00553</name>
</gene>
<keyword evidence="3" id="KW-1185">Reference proteome</keyword>
<evidence type="ECO:0000313" key="2">
    <source>
        <dbReference type="EMBL" id="SJZ58900.1"/>
    </source>
</evidence>
<dbReference type="AlphaFoldDB" id="A0A1T4LVX7"/>
<evidence type="ECO:0008006" key="4">
    <source>
        <dbReference type="Google" id="ProtNLM"/>
    </source>
</evidence>
<evidence type="ECO:0000313" key="3">
    <source>
        <dbReference type="Proteomes" id="UP000190121"/>
    </source>
</evidence>
<protein>
    <recommendedName>
        <fullName evidence="4">Outer membrane protein beta-barrel domain-containing protein</fullName>
    </recommendedName>
</protein>